<organism evidence="1 2">
    <name type="scientific">Prorocentrum cordatum</name>
    <dbReference type="NCBI Taxonomy" id="2364126"/>
    <lineage>
        <taxon>Eukaryota</taxon>
        <taxon>Sar</taxon>
        <taxon>Alveolata</taxon>
        <taxon>Dinophyceae</taxon>
        <taxon>Prorocentrales</taxon>
        <taxon>Prorocentraceae</taxon>
        <taxon>Prorocentrum</taxon>
    </lineage>
</organism>
<keyword evidence="2" id="KW-1185">Reference proteome</keyword>
<evidence type="ECO:0000313" key="2">
    <source>
        <dbReference type="Proteomes" id="UP001189429"/>
    </source>
</evidence>
<dbReference type="Proteomes" id="UP001189429">
    <property type="component" value="Unassembled WGS sequence"/>
</dbReference>
<protein>
    <submittedName>
        <fullName evidence="1">Uncharacterized protein</fullName>
    </submittedName>
</protein>
<proteinExistence type="predicted"/>
<reference evidence="1" key="1">
    <citation type="submission" date="2023-10" db="EMBL/GenBank/DDBJ databases">
        <authorList>
            <person name="Chen Y."/>
            <person name="Shah S."/>
            <person name="Dougan E. K."/>
            <person name="Thang M."/>
            <person name="Chan C."/>
        </authorList>
    </citation>
    <scope>NUCLEOTIDE SEQUENCE [LARGE SCALE GENOMIC DNA]</scope>
</reference>
<sequence length="687" mass="72050">MGVRGLLQFLELQPNVWTQLDLAKEARSSGRPFPVCFDLRDTCAWLVSRGAEAAAGRADGAGAHNRCFGHYARLDEDLTALVTRLREAGVTPVFFADVPAGAGLLDKCCPERLAALRVHLARAAEAASDVDGWCRTGAGGVPPRGALPTLWAEQAVATLQRLGAASMALGPAEQVPLWKPPSKAAVLVTDSLEWCLVEGNWRVAPLSRFDAQGDLLSDEASTTASASRCMLEYTSADAIREALGLGPPEAKAGTNAPLALRELALLCGTDATLQGLRRNRVYEKLGLDLSTDPVGQLARWLQSRLHAAWRRRGDVRLEAICSTFEECVKADPDLATALRVSRMAYAQNVEGIKQLSDQRSGAGAEAEAPAPSVPRLLAGPARGVALGAREVFLPPLAEPLGGAGAWETLAGLRRLAYSCMVRQVLEHSPQHGGVASREVTLETSLQGSLEALWATWPTQSRLRALCRCAEHLLHTAGRAEATAEGVVWEDSESCAGETSCGFFGLLFMYLVSLNLQGAAGPQIAPHELDSLLCAAVLSGCPAEPLAPLAGHAEQAARIQDLRRQVGAAAQKLLARSGPGALVVPARAGLLAALLQGACQVLGDLVRVLGLHQADESHGGDAGGAPAVQVPEPSRVLGCGLAFAALYCAGAHGEGPDPVPQLLLLLKPPGLRWALWGVSGSGDGARAC</sequence>
<gene>
    <name evidence="1" type="ORF">PCOR1329_LOCUS34779</name>
</gene>
<evidence type="ECO:0000313" key="1">
    <source>
        <dbReference type="EMBL" id="CAK0838979.1"/>
    </source>
</evidence>
<comment type="caution">
    <text evidence="1">The sequence shown here is derived from an EMBL/GenBank/DDBJ whole genome shotgun (WGS) entry which is preliminary data.</text>
</comment>
<dbReference type="EMBL" id="CAUYUJ010014260">
    <property type="protein sequence ID" value="CAK0838979.1"/>
    <property type="molecule type" value="Genomic_DNA"/>
</dbReference>
<accession>A0ABN9T1Z4</accession>
<name>A0ABN9T1Z4_9DINO</name>